<protein>
    <recommendedName>
        <fullName evidence="5">Glycosyltransferase</fullName>
        <ecNumber evidence="5">2.4.1.-</ecNumber>
    </recommendedName>
</protein>
<evidence type="ECO:0000256" key="5">
    <source>
        <dbReference type="RuleBase" id="RU362057"/>
    </source>
</evidence>
<dbReference type="InterPro" id="IPR035595">
    <property type="entry name" value="UDP_glycos_trans_CS"/>
</dbReference>
<evidence type="ECO:0000313" key="7">
    <source>
        <dbReference type="Proteomes" id="UP000593562"/>
    </source>
</evidence>
<dbReference type="PROSITE" id="PS00375">
    <property type="entry name" value="UDPGT"/>
    <property type="match status" value="1"/>
</dbReference>
<comment type="similarity">
    <text evidence="1 4">Belongs to the UDP-glycosyltransferase family.</text>
</comment>
<dbReference type="EMBL" id="JAAARO010000011">
    <property type="protein sequence ID" value="KAF5740750.1"/>
    <property type="molecule type" value="Genomic_DNA"/>
</dbReference>
<dbReference type="Pfam" id="PF00201">
    <property type="entry name" value="UDPGT"/>
    <property type="match status" value="1"/>
</dbReference>
<evidence type="ECO:0000256" key="3">
    <source>
        <dbReference type="ARBA" id="ARBA00022679"/>
    </source>
</evidence>
<dbReference type="PANTHER" id="PTHR48046">
    <property type="entry name" value="UDP-GLYCOSYLTRANSFERASE 72E1"/>
    <property type="match status" value="1"/>
</dbReference>
<sequence length="481" mass="53324">MAVIETKKPNVAILPGLGMGHITPCLELAKSLVTNHDFQVSFLVIKTNEPSAAQDQLLGSPTLPDNLNIIELPSVDVFAITTNDMPILTRISTILEESLRSLESVLVGLDNPKALVIDLFCSKAFEVCEQLAIPVYSFVSLSVSFLAFSLYFPTLDNEVEGELVDLPRPVQVPGCSPVRTEDLIEPIRNRKIDEYKWFLIHTSRLPRAVGMFVNSWEGLEPVSIQAIREHSFYKDIPAPSVHPVGPLIKQPLIKEKESESLTMSDLKCLTWLDKQPADSVLFVAFGSGGSLTAEQLTELAWGLELSQQRFLLVARLPNDSNVSSMYFKAGSDVNDPKTYLPPSFLERTQELGLVVPSWAPQVMVLRHPSTGGFLSHCGWNSTLESVFHGQPMIAWPLFAEQRMNAAMMEEVVGVAVKPVVELGKRVVGREEIERVVRLVMEGEQGRAMRCKAKELRESAIKALDCGGSSYESLARVVREWI</sequence>
<accession>A0A7J7D332</accession>
<name>A0A7J7D332_TRIWF</name>
<evidence type="ECO:0000256" key="4">
    <source>
        <dbReference type="RuleBase" id="RU003718"/>
    </source>
</evidence>
<dbReference type="InParanoid" id="A0A7J7D332"/>
<gene>
    <name evidence="6" type="ORF">HS088_TW11G00828</name>
</gene>
<evidence type="ECO:0000256" key="1">
    <source>
        <dbReference type="ARBA" id="ARBA00009995"/>
    </source>
</evidence>
<keyword evidence="2 4" id="KW-0328">Glycosyltransferase</keyword>
<dbReference type="CDD" id="cd03784">
    <property type="entry name" value="GT1_Gtf-like"/>
    <property type="match status" value="1"/>
</dbReference>
<proteinExistence type="inferred from homology"/>
<dbReference type="OrthoDB" id="5835829at2759"/>
<dbReference type="InterPro" id="IPR002213">
    <property type="entry name" value="UDP_glucos_trans"/>
</dbReference>
<dbReference type="Gene3D" id="3.40.50.2000">
    <property type="entry name" value="Glycogen Phosphorylase B"/>
    <property type="match status" value="2"/>
</dbReference>
<dbReference type="SUPFAM" id="SSF53756">
    <property type="entry name" value="UDP-Glycosyltransferase/glycogen phosphorylase"/>
    <property type="match status" value="1"/>
</dbReference>
<dbReference type="FunFam" id="3.40.50.2000:FF:000051">
    <property type="entry name" value="Glycosyltransferase"/>
    <property type="match status" value="1"/>
</dbReference>
<reference evidence="6 7" key="1">
    <citation type="journal article" date="2020" name="Nat. Commun.">
        <title>Genome of Tripterygium wilfordii and identification of cytochrome P450 involved in triptolide biosynthesis.</title>
        <authorList>
            <person name="Tu L."/>
            <person name="Su P."/>
            <person name="Zhang Z."/>
            <person name="Gao L."/>
            <person name="Wang J."/>
            <person name="Hu T."/>
            <person name="Zhou J."/>
            <person name="Zhang Y."/>
            <person name="Zhao Y."/>
            <person name="Liu Y."/>
            <person name="Song Y."/>
            <person name="Tong Y."/>
            <person name="Lu Y."/>
            <person name="Yang J."/>
            <person name="Xu C."/>
            <person name="Jia M."/>
            <person name="Peters R.J."/>
            <person name="Huang L."/>
            <person name="Gao W."/>
        </authorList>
    </citation>
    <scope>NUCLEOTIDE SEQUENCE [LARGE SCALE GENOMIC DNA]</scope>
    <source>
        <strain evidence="7">cv. XIE 37</strain>
        <tissue evidence="6">Leaf</tissue>
    </source>
</reference>
<dbReference type="GO" id="GO:0008194">
    <property type="term" value="F:UDP-glycosyltransferase activity"/>
    <property type="evidence" value="ECO:0007669"/>
    <property type="project" value="InterPro"/>
</dbReference>
<keyword evidence="7" id="KW-1185">Reference proteome</keyword>
<dbReference type="Proteomes" id="UP000593562">
    <property type="component" value="Unassembled WGS sequence"/>
</dbReference>
<dbReference type="EC" id="2.4.1.-" evidence="5"/>
<evidence type="ECO:0000256" key="2">
    <source>
        <dbReference type="ARBA" id="ARBA00022676"/>
    </source>
</evidence>
<keyword evidence="3 4" id="KW-0808">Transferase</keyword>
<evidence type="ECO:0000313" key="6">
    <source>
        <dbReference type="EMBL" id="KAF5740750.1"/>
    </source>
</evidence>
<comment type="caution">
    <text evidence="6">The sequence shown here is derived from an EMBL/GenBank/DDBJ whole genome shotgun (WGS) entry which is preliminary data.</text>
</comment>
<dbReference type="AlphaFoldDB" id="A0A7J7D332"/>
<dbReference type="PANTHER" id="PTHR48046:SF4">
    <property type="entry name" value="GLYCOSYLTRANSFERASE"/>
    <property type="match status" value="1"/>
</dbReference>
<organism evidence="6 7">
    <name type="scientific">Tripterygium wilfordii</name>
    <name type="common">Thunder God vine</name>
    <dbReference type="NCBI Taxonomy" id="458696"/>
    <lineage>
        <taxon>Eukaryota</taxon>
        <taxon>Viridiplantae</taxon>
        <taxon>Streptophyta</taxon>
        <taxon>Embryophyta</taxon>
        <taxon>Tracheophyta</taxon>
        <taxon>Spermatophyta</taxon>
        <taxon>Magnoliopsida</taxon>
        <taxon>eudicotyledons</taxon>
        <taxon>Gunneridae</taxon>
        <taxon>Pentapetalae</taxon>
        <taxon>rosids</taxon>
        <taxon>fabids</taxon>
        <taxon>Celastrales</taxon>
        <taxon>Celastraceae</taxon>
        <taxon>Tripterygium</taxon>
    </lineage>
</organism>